<keyword evidence="13" id="KW-0961">Cell wall biogenesis/degradation</keyword>
<dbReference type="PANTHER" id="PTHR30627:SF26">
    <property type="entry name" value="PENICILLIN-BINDING PROTEIN 2B"/>
    <property type="match status" value="1"/>
</dbReference>
<evidence type="ECO:0000313" key="17">
    <source>
        <dbReference type="Proteomes" id="UP000051672"/>
    </source>
</evidence>
<keyword evidence="17" id="KW-1185">Reference proteome</keyword>
<dbReference type="Gene3D" id="3.30.70.2110">
    <property type="match status" value="1"/>
</dbReference>
<evidence type="ECO:0000256" key="1">
    <source>
        <dbReference type="ARBA" id="ARBA00004162"/>
    </source>
</evidence>
<dbReference type="OrthoDB" id="9804124at2"/>
<reference evidence="16 17" key="1">
    <citation type="journal article" date="2015" name="Genome Announc.">
        <title>Expanding the biotechnology potential of lactobacilli through comparative genomics of 213 strains and associated genera.</title>
        <authorList>
            <person name="Sun Z."/>
            <person name="Harris H.M."/>
            <person name="McCann A."/>
            <person name="Guo C."/>
            <person name="Argimon S."/>
            <person name="Zhang W."/>
            <person name="Yang X."/>
            <person name="Jeffery I.B."/>
            <person name="Cooney J.C."/>
            <person name="Kagawa T.F."/>
            <person name="Liu W."/>
            <person name="Song Y."/>
            <person name="Salvetti E."/>
            <person name="Wrobel A."/>
            <person name="Rasinkangas P."/>
            <person name="Parkhill J."/>
            <person name="Rea M.C."/>
            <person name="O'Sullivan O."/>
            <person name="Ritari J."/>
            <person name="Douillard F.P."/>
            <person name="Paul Ross R."/>
            <person name="Yang R."/>
            <person name="Briner A.E."/>
            <person name="Felis G.E."/>
            <person name="de Vos W.M."/>
            <person name="Barrangou R."/>
            <person name="Klaenhammer T.R."/>
            <person name="Caufield P.W."/>
            <person name="Cui Y."/>
            <person name="Zhang H."/>
            <person name="O'Toole P.W."/>
        </authorList>
    </citation>
    <scope>NUCLEOTIDE SEQUENCE [LARGE SCALE GENOMIC DNA]</scope>
    <source>
        <strain evidence="16 17">DSM 23927</strain>
    </source>
</reference>
<dbReference type="Pfam" id="PF00905">
    <property type="entry name" value="Transpeptidase"/>
    <property type="match status" value="1"/>
</dbReference>
<evidence type="ECO:0000259" key="15">
    <source>
        <dbReference type="PROSITE" id="PS51178"/>
    </source>
</evidence>
<keyword evidence="7" id="KW-0133">Cell shape</keyword>
<dbReference type="SUPFAM" id="SSF54184">
    <property type="entry name" value="Penicillin-binding protein 2x (pbp-2x), c-terminal domain"/>
    <property type="match status" value="2"/>
</dbReference>
<comment type="caution">
    <text evidence="16">The sequence shown here is derived from an EMBL/GenBank/DDBJ whole genome shotgun (WGS) entry which is preliminary data.</text>
</comment>
<gene>
    <name evidence="16" type="ORF">FC34_GL000213</name>
</gene>
<dbReference type="InterPro" id="IPR005543">
    <property type="entry name" value="PASTA_dom"/>
</dbReference>
<evidence type="ECO:0000313" key="16">
    <source>
        <dbReference type="EMBL" id="KRM72506.1"/>
    </source>
</evidence>
<protein>
    <submittedName>
        <fullName evidence="16">Cell division protein FtsI penicillin-binding protein 2</fullName>
    </submittedName>
</protein>
<dbReference type="EMBL" id="AYZQ01000001">
    <property type="protein sequence ID" value="KRM72506.1"/>
    <property type="molecule type" value="Genomic_DNA"/>
</dbReference>
<dbReference type="InterPro" id="IPR001460">
    <property type="entry name" value="PCN-bd_Tpept"/>
</dbReference>
<dbReference type="GO" id="GO:0071555">
    <property type="term" value="P:cell wall organization"/>
    <property type="evidence" value="ECO:0007669"/>
    <property type="project" value="UniProtKB-KW"/>
</dbReference>
<sequence>MAKQGHQPPRMNRKRLGIFFLGLTSLVFLIFFVRMGYVALGGKVDSANLSRKRSDQYRSEMTLTAKRGTIYDASGNVIAESSNTYSIYAILNKDQMIGNKPRHVVDAKKTAQVLSRYLPLSEAAILKYLQPKKAVFQVEFGPAGKNLSLAIKQQIEKQKLPGIEFIEKPSRLYPNGTFASHLIGLAQGTDADNSTKLTGILGLEKQFNTVLTGTDGHQTAEFDRYGYTLPNSEAVTKKPVDGGNVYTTIDSGLQSYLETLMSDVATKYQPNGLNAVLMDAKTGAILAASQRPTFDPMTGNGLGNLWRDALVEDAYEPGSVLKIMTLAAAIDSGNYQPNTYYQSGSVNVGGSVIRDWQTSGWGTIPLSQAFPRSSNVGMVKIEQAMGAKTWKSYLDKFDFGQKTGIQLPGEVAGSISFAKPVDQAITSFGQGINVNMMQMLQAVSAIANDGEMIQPRIVSKVVSRTGKTTTYDKKVVGKPISASTAKEVMEAMRQVVTAQYGTGQAYKMPGVDLAVKTGTAQIASSKGGYLTGANNYTFSVAGIAPAKNPRYILYITMKQPQKMTEAAESILASIFKPLMTRALALGDSDENQTQLTKPTTIPSVLNQSLTNAQTALKDFTVTTIGTGNTVVQQLPEAHSQGLKKSRVLLLTNGAMTMPDVSGWAKSDVLKLAQLTGAKFNLEGDGFATHQSQAAGTMIGDAKITVTFQPK</sequence>
<dbReference type="InterPro" id="IPR012338">
    <property type="entry name" value="Beta-lactam/transpept-like"/>
</dbReference>
<dbReference type="PANTHER" id="PTHR30627">
    <property type="entry name" value="PEPTIDOGLYCAN D,D-TRANSPEPTIDASE"/>
    <property type="match status" value="1"/>
</dbReference>
<name>A0A0R2B070_9LACO</name>
<evidence type="ECO:0000256" key="11">
    <source>
        <dbReference type="ARBA" id="ARBA00023251"/>
    </source>
</evidence>
<keyword evidence="3" id="KW-1003">Cell membrane</keyword>
<evidence type="ECO:0000256" key="10">
    <source>
        <dbReference type="ARBA" id="ARBA00023136"/>
    </source>
</evidence>
<dbReference type="PATRIC" id="fig|1423727.3.peg.214"/>
<dbReference type="SUPFAM" id="SSF56601">
    <property type="entry name" value="beta-lactamase/transpeptidase-like"/>
    <property type="match status" value="1"/>
</dbReference>
<evidence type="ECO:0000256" key="5">
    <source>
        <dbReference type="ARBA" id="ARBA00022692"/>
    </source>
</evidence>
<dbReference type="GO" id="GO:0008360">
    <property type="term" value="P:regulation of cell shape"/>
    <property type="evidence" value="ECO:0007669"/>
    <property type="project" value="UniProtKB-KW"/>
</dbReference>
<proteinExistence type="inferred from homology"/>
<dbReference type="FunFam" id="3.40.710.10:FF:000095">
    <property type="entry name" value="Penicillin-binding protein 2x"/>
    <property type="match status" value="1"/>
</dbReference>
<evidence type="ECO:0000256" key="7">
    <source>
        <dbReference type="ARBA" id="ARBA00022960"/>
    </source>
</evidence>
<keyword evidence="9" id="KW-1133">Transmembrane helix</keyword>
<dbReference type="Gene3D" id="3.90.1310.10">
    <property type="entry name" value="Penicillin-binding protein 2a (Domain 2)"/>
    <property type="match status" value="1"/>
</dbReference>
<dbReference type="GO" id="GO:0008658">
    <property type="term" value="F:penicillin binding"/>
    <property type="evidence" value="ECO:0007669"/>
    <property type="project" value="InterPro"/>
</dbReference>
<keyword evidence="10" id="KW-0472">Membrane</keyword>
<organism evidence="16 17">
    <name type="scientific">Lacticaseibacillus brantae DSM 23927</name>
    <dbReference type="NCBI Taxonomy" id="1423727"/>
    <lineage>
        <taxon>Bacteria</taxon>
        <taxon>Bacillati</taxon>
        <taxon>Bacillota</taxon>
        <taxon>Bacilli</taxon>
        <taxon>Lactobacillales</taxon>
        <taxon>Lactobacillaceae</taxon>
        <taxon>Lacticaseibacillus</taxon>
    </lineage>
</organism>
<accession>A0A0R2B070</accession>
<evidence type="ECO:0000256" key="13">
    <source>
        <dbReference type="ARBA" id="ARBA00023316"/>
    </source>
</evidence>
<dbReference type="CDD" id="cd06575">
    <property type="entry name" value="PASTA_Pbp2x-like_2"/>
    <property type="match status" value="1"/>
</dbReference>
<comment type="similarity">
    <text evidence="2">Belongs to the transpeptidase family.</text>
</comment>
<evidence type="ECO:0000256" key="8">
    <source>
        <dbReference type="ARBA" id="ARBA00022984"/>
    </source>
</evidence>
<dbReference type="GO" id="GO:0046677">
    <property type="term" value="P:response to antibiotic"/>
    <property type="evidence" value="ECO:0007669"/>
    <property type="project" value="UniProtKB-KW"/>
</dbReference>
<dbReference type="Proteomes" id="UP000051672">
    <property type="component" value="Unassembled WGS sequence"/>
</dbReference>
<dbReference type="Gene3D" id="2.20.70.70">
    <property type="match status" value="1"/>
</dbReference>
<dbReference type="Gene3D" id="3.40.710.10">
    <property type="entry name" value="DD-peptidase/beta-lactamase superfamily"/>
    <property type="match status" value="1"/>
</dbReference>
<keyword evidence="8" id="KW-0573">Peptidoglycan synthesis</keyword>
<keyword evidence="4 16" id="KW-0132">Cell division</keyword>
<dbReference type="InterPro" id="IPR050515">
    <property type="entry name" value="Beta-lactam/transpept"/>
</dbReference>
<dbReference type="CDD" id="cd06576">
    <property type="entry name" value="PASTA_Pbp2x-like_1"/>
    <property type="match status" value="1"/>
</dbReference>
<dbReference type="STRING" id="1423727.FC34_GL000213"/>
<dbReference type="InterPro" id="IPR036138">
    <property type="entry name" value="PBP_dimer_sf"/>
</dbReference>
<evidence type="ECO:0000256" key="3">
    <source>
        <dbReference type="ARBA" id="ARBA00022475"/>
    </source>
</evidence>
<evidence type="ECO:0000256" key="2">
    <source>
        <dbReference type="ARBA" id="ARBA00007171"/>
    </source>
</evidence>
<dbReference type="AlphaFoldDB" id="A0A0R2B070"/>
<keyword evidence="5" id="KW-0812">Transmembrane</keyword>
<comment type="subcellular location">
    <subcellularLocation>
        <location evidence="1">Cell membrane</location>
        <topology evidence="1">Single-pass membrane protein</topology>
    </subcellularLocation>
</comment>
<dbReference type="GO" id="GO:0009252">
    <property type="term" value="P:peptidoglycan biosynthetic process"/>
    <property type="evidence" value="ECO:0007669"/>
    <property type="project" value="UniProtKB-KW"/>
</dbReference>
<dbReference type="SMART" id="SM00740">
    <property type="entry name" value="PASTA"/>
    <property type="match status" value="2"/>
</dbReference>
<keyword evidence="12" id="KW-0131">Cell cycle</keyword>
<evidence type="ECO:0000256" key="4">
    <source>
        <dbReference type="ARBA" id="ARBA00022618"/>
    </source>
</evidence>
<comment type="function">
    <text evidence="14">A transpeptidase that forms peptide cross-links between adjacent glycan strands in cell wall peptidoglycan (PG). Part of the divisome machinery that synthesizes the septal cross wall. Beta-lactams inactivate the PBPs by acylating an essential serine residue in the active site of these proteins.</text>
</comment>
<evidence type="ECO:0000256" key="6">
    <source>
        <dbReference type="ARBA" id="ARBA00022737"/>
    </source>
</evidence>
<evidence type="ECO:0000256" key="9">
    <source>
        <dbReference type="ARBA" id="ARBA00022989"/>
    </source>
</evidence>
<evidence type="ECO:0000256" key="12">
    <source>
        <dbReference type="ARBA" id="ARBA00023306"/>
    </source>
</evidence>
<dbReference type="PROSITE" id="PS51178">
    <property type="entry name" value="PASTA"/>
    <property type="match status" value="1"/>
</dbReference>
<dbReference type="RefSeq" id="WP_057893531.1">
    <property type="nucleotide sequence ID" value="NZ_AYZQ01000001.1"/>
</dbReference>
<dbReference type="GO" id="GO:0005886">
    <property type="term" value="C:plasma membrane"/>
    <property type="evidence" value="ECO:0007669"/>
    <property type="project" value="UniProtKB-SubCell"/>
</dbReference>
<dbReference type="InterPro" id="IPR005311">
    <property type="entry name" value="PBP_dimer"/>
</dbReference>
<dbReference type="SUPFAM" id="SSF56519">
    <property type="entry name" value="Penicillin binding protein dimerisation domain"/>
    <property type="match status" value="1"/>
</dbReference>
<dbReference type="Pfam" id="PF03717">
    <property type="entry name" value="PBP_dimer"/>
    <property type="match status" value="1"/>
</dbReference>
<dbReference type="GO" id="GO:0051301">
    <property type="term" value="P:cell division"/>
    <property type="evidence" value="ECO:0007669"/>
    <property type="project" value="UniProtKB-KW"/>
</dbReference>
<feature type="domain" description="PASTA" evidence="15">
    <location>
        <begin position="596"/>
        <end position="654"/>
    </location>
</feature>
<keyword evidence="11" id="KW-0046">Antibiotic resistance</keyword>
<keyword evidence="6" id="KW-0677">Repeat</keyword>
<evidence type="ECO:0000256" key="14">
    <source>
        <dbReference type="ARBA" id="ARBA00055980"/>
    </source>
</evidence>